<protein>
    <submittedName>
        <fullName evidence="1">Uncharacterized protein</fullName>
    </submittedName>
</protein>
<dbReference type="EMBL" id="RBAN01000004">
    <property type="protein sequence ID" value="RKN52938.1"/>
    <property type="molecule type" value="Genomic_DNA"/>
</dbReference>
<evidence type="ECO:0000313" key="1">
    <source>
        <dbReference type="EMBL" id="RKN52938.1"/>
    </source>
</evidence>
<gene>
    <name evidence="1" type="ORF">D7193_24355</name>
</gene>
<proteinExistence type="predicted"/>
<accession>A0A3A9ZX34</accession>
<dbReference type="AlphaFoldDB" id="A0A3A9ZX34"/>
<name>A0A3A9ZX34_9ACTN</name>
<dbReference type="Proteomes" id="UP000279968">
    <property type="component" value="Unassembled WGS sequence"/>
</dbReference>
<keyword evidence="2" id="KW-1185">Reference proteome</keyword>
<sequence length="69" mass="7585">MAGSMGRRYRDIGDLVWIMGRPAGDRLRFLELAVSATAGQPDFQEPESITNPPPGQNERQACELLLRAG</sequence>
<reference evidence="1 2" key="1">
    <citation type="journal article" date="2015" name="Int. J. Syst. Evol. Microbiol.">
        <title>Micromonospora costi sp. nov., isolated from a leaf of Costus speciosus.</title>
        <authorList>
            <person name="Thawai C."/>
        </authorList>
    </citation>
    <scope>NUCLEOTIDE SEQUENCE [LARGE SCALE GENOMIC DNA]</scope>
    <source>
        <strain evidence="1 2">CS1-12</strain>
    </source>
</reference>
<evidence type="ECO:0000313" key="2">
    <source>
        <dbReference type="Proteomes" id="UP000279968"/>
    </source>
</evidence>
<comment type="caution">
    <text evidence="1">The sequence shown here is derived from an EMBL/GenBank/DDBJ whole genome shotgun (WGS) entry which is preliminary data.</text>
</comment>
<organism evidence="1 2">
    <name type="scientific">Micromonospora costi</name>
    <dbReference type="NCBI Taxonomy" id="1530042"/>
    <lineage>
        <taxon>Bacteria</taxon>
        <taxon>Bacillati</taxon>
        <taxon>Actinomycetota</taxon>
        <taxon>Actinomycetes</taxon>
        <taxon>Micromonosporales</taxon>
        <taxon>Micromonosporaceae</taxon>
        <taxon>Micromonospora</taxon>
    </lineage>
</organism>